<reference evidence="2" key="1">
    <citation type="submission" date="2021-03" db="EMBL/GenBank/DDBJ databases">
        <title>Comparative genomics and phylogenomic investigation of the class Geoglossomycetes provide insights into ecological specialization and systematics.</title>
        <authorList>
            <person name="Melie T."/>
            <person name="Pirro S."/>
            <person name="Miller A.N."/>
            <person name="Quandt A."/>
        </authorList>
    </citation>
    <scope>NUCLEOTIDE SEQUENCE</scope>
    <source>
        <strain evidence="2">CAQ_001_2017</strain>
    </source>
</reference>
<feature type="domain" description="C2H2-type" evidence="1">
    <location>
        <begin position="12"/>
        <end position="39"/>
    </location>
</feature>
<evidence type="ECO:0000313" key="3">
    <source>
        <dbReference type="Proteomes" id="UP000750711"/>
    </source>
</evidence>
<feature type="domain" description="C2H2-type" evidence="1">
    <location>
        <begin position="45"/>
        <end position="68"/>
    </location>
</feature>
<name>A0A9P8RR99_9PEZI</name>
<dbReference type="SMART" id="SM00355">
    <property type="entry name" value="ZnF_C2H2"/>
    <property type="match status" value="3"/>
</dbReference>
<evidence type="ECO:0000259" key="1">
    <source>
        <dbReference type="SMART" id="SM00355"/>
    </source>
</evidence>
<dbReference type="PANTHER" id="PTHR35391:SF7">
    <property type="entry name" value="C2H2-TYPE DOMAIN-CONTAINING PROTEIN"/>
    <property type="match status" value="1"/>
</dbReference>
<keyword evidence="3" id="KW-1185">Reference proteome</keyword>
<dbReference type="AlphaFoldDB" id="A0A9P8RR99"/>
<proteinExistence type="predicted"/>
<evidence type="ECO:0000313" key="2">
    <source>
        <dbReference type="EMBL" id="KAH0562437.1"/>
    </source>
</evidence>
<organism evidence="2 3">
    <name type="scientific">Trichoglossum hirsutum</name>
    <dbReference type="NCBI Taxonomy" id="265104"/>
    <lineage>
        <taxon>Eukaryota</taxon>
        <taxon>Fungi</taxon>
        <taxon>Dikarya</taxon>
        <taxon>Ascomycota</taxon>
        <taxon>Pezizomycotina</taxon>
        <taxon>Geoglossomycetes</taxon>
        <taxon>Geoglossales</taxon>
        <taxon>Geoglossaceae</taxon>
        <taxon>Trichoglossum</taxon>
    </lineage>
</organism>
<protein>
    <recommendedName>
        <fullName evidence="1">C2H2-type domain-containing protein</fullName>
    </recommendedName>
</protein>
<accession>A0A9P8RR99</accession>
<sequence length="132" mass="15024">MMRHAYSDLRPYVCIVEGCDADPMDFASRAEFAVHLASHQHIWLWTCKKCDFAEENQQLVEEHIYLAHTLSEESDEVDISKKILRDISIQQCPFCREIPGAVSFVGHICHHLEEVSLAALPQAELEEDDQGG</sequence>
<dbReference type="PANTHER" id="PTHR35391">
    <property type="entry name" value="C2H2-TYPE DOMAIN-CONTAINING PROTEIN-RELATED"/>
    <property type="match status" value="1"/>
</dbReference>
<gene>
    <name evidence="2" type="ORF">GP486_002876</name>
</gene>
<dbReference type="EMBL" id="JAGHQM010000351">
    <property type="protein sequence ID" value="KAH0562437.1"/>
    <property type="molecule type" value="Genomic_DNA"/>
</dbReference>
<comment type="caution">
    <text evidence="2">The sequence shown here is derived from an EMBL/GenBank/DDBJ whole genome shotgun (WGS) entry which is preliminary data.</text>
</comment>
<dbReference type="Proteomes" id="UP000750711">
    <property type="component" value="Unassembled WGS sequence"/>
</dbReference>
<feature type="domain" description="C2H2-type" evidence="1">
    <location>
        <begin position="90"/>
        <end position="111"/>
    </location>
</feature>
<dbReference type="InterPro" id="IPR013087">
    <property type="entry name" value="Znf_C2H2_type"/>
</dbReference>